<name>A0ABS3T0W1_9FLAO</name>
<dbReference type="RefSeq" id="WP_208153331.1">
    <property type="nucleotide sequence ID" value="NZ_JAGEVF010000003.1"/>
</dbReference>
<keyword evidence="1" id="KW-1133">Transmembrane helix</keyword>
<protein>
    <submittedName>
        <fullName evidence="2">Uncharacterized protein</fullName>
    </submittedName>
</protein>
<dbReference type="EMBL" id="JAGEVF010000003">
    <property type="protein sequence ID" value="MBO3116089.1"/>
    <property type="molecule type" value="Genomic_DNA"/>
</dbReference>
<keyword evidence="1" id="KW-0812">Transmembrane</keyword>
<evidence type="ECO:0000313" key="3">
    <source>
        <dbReference type="Proteomes" id="UP000676776"/>
    </source>
</evidence>
<comment type="caution">
    <text evidence="2">The sequence shown here is derived from an EMBL/GenBank/DDBJ whole genome shotgun (WGS) entry which is preliminary data.</text>
</comment>
<dbReference type="Pfam" id="PF19578">
    <property type="entry name" value="DUF6090"/>
    <property type="match status" value="1"/>
</dbReference>
<evidence type="ECO:0000256" key="1">
    <source>
        <dbReference type="SAM" id="Phobius"/>
    </source>
</evidence>
<evidence type="ECO:0000313" key="2">
    <source>
        <dbReference type="EMBL" id="MBO3116089.1"/>
    </source>
</evidence>
<keyword evidence="1" id="KW-0472">Membrane</keyword>
<dbReference type="InterPro" id="IPR045749">
    <property type="entry name" value="DUF6090"/>
</dbReference>
<feature type="transmembrane region" description="Helical" evidence="1">
    <location>
        <begin position="21"/>
        <end position="40"/>
    </location>
</feature>
<accession>A0ABS3T0W1</accession>
<proteinExistence type="predicted"/>
<gene>
    <name evidence="2" type="ORF">J4050_04985</name>
</gene>
<keyword evidence="3" id="KW-1185">Reference proteome</keyword>
<sequence>MFKIFRQIRYSLVNKNQTTKYFKYAIGEIILVVIGILIALQINNWNETQKEHKIGIQFLKGIRADIKKDIILVDSILKMNQKTFSVISSIDSVFHKKHFYYAQENSFLFVKPDTIDFEHVFYRNVSFRPINGTYNSLISDGKTALIKNKPLLDKIQRIYNENHQRLASNYEAIKNLENGIATKYAFEKQNWTYTDLKKAKNQPIFYDLVNFTEQKYWYCLNLNRIKANSQDVIALIGKELAND</sequence>
<dbReference type="Proteomes" id="UP000676776">
    <property type="component" value="Unassembled WGS sequence"/>
</dbReference>
<reference evidence="2 3" key="1">
    <citation type="submission" date="2021-03" db="EMBL/GenBank/DDBJ databases">
        <title>Winogradskyella sp. nov., isolated from costal sediment.</title>
        <authorList>
            <person name="Gao C."/>
        </authorList>
    </citation>
    <scope>NUCLEOTIDE SEQUENCE [LARGE SCALE GENOMIC DNA]</scope>
    <source>
        <strain evidence="2 3">DF17</strain>
    </source>
</reference>
<organism evidence="2 3">
    <name type="scientific">Winogradskyella pelagia</name>
    <dbReference type="NCBI Taxonomy" id="2819984"/>
    <lineage>
        <taxon>Bacteria</taxon>
        <taxon>Pseudomonadati</taxon>
        <taxon>Bacteroidota</taxon>
        <taxon>Flavobacteriia</taxon>
        <taxon>Flavobacteriales</taxon>
        <taxon>Flavobacteriaceae</taxon>
        <taxon>Winogradskyella</taxon>
    </lineage>
</organism>